<reference evidence="2 3" key="1">
    <citation type="journal article" date="2013" name="Curr. Biol.">
        <title>The Genome of the Foraminiferan Reticulomyxa filosa.</title>
        <authorList>
            <person name="Glockner G."/>
            <person name="Hulsmann N."/>
            <person name="Schleicher M."/>
            <person name="Noegel A.A."/>
            <person name="Eichinger L."/>
            <person name="Gallinger C."/>
            <person name="Pawlowski J."/>
            <person name="Sierra R."/>
            <person name="Euteneuer U."/>
            <person name="Pillet L."/>
            <person name="Moustafa A."/>
            <person name="Platzer M."/>
            <person name="Groth M."/>
            <person name="Szafranski K."/>
            <person name="Schliwa M."/>
        </authorList>
    </citation>
    <scope>NUCLEOTIDE SEQUENCE [LARGE SCALE GENOMIC DNA]</scope>
</reference>
<accession>X6NNG3</accession>
<protein>
    <submittedName>
        <fullName evidence="2">Uncharacterized protein</fullName>
    </submittedName>
</protein>
<keyword evidence="1" id="KW-0472">Membrane</keyword>
<comment type="caution">
    <text evidence="2">The sequence shown here is derived from an EMBL/GenBank/DDBJ whole genome shotgun (WGS) entry which is preliminary data.</text>
</comment>
<name>X6NNG3_RETFI</name>
<feature type="transmembrane region" description="Helical" evidence="1">
    <location>
        <begin position="117"/>
        <end position="135"/>
    </location>
</feature>
<organism evidence="2 3">
    <name type="scientific">Reticulomyxa filosa</name>
    <dbReference type="NCBI Taxonomy" id="46433"/>
    <lineage>
        <taxon>Eukaryota</taxon>
        <taxon>Sar</taxon>
        <taxon>Rhizaria</taxon>
        <taxon>Retaria</taxon>
        <taxon>Foraminifera</taxon>
        <taxon>Monothalamids</taxon>
        <taxon>Reticulomyxidae</taxon>
        <taxon>Reticulomyxa</taxon>
    </lineage>
</organism>
<keyword evidence="1" id="KW-0812">Transmembrane</keyword>
<sequence length="186" mass="21089">MATQELLEEFFSQPKEPLDVAFTHRILIDIFVSFLAGFFLSWFITPMDAAVIESMSGKTTLLSSLSTSIKQMTKPYQYMRLLEFGVVVVTYGATYMIKNITDTVCIASNQSASSTAFWQFWLVFVVNGGLSVLYKDPILTKRFGLKSSTPLPLFSYLWWVARDSCNVLGAFLFFFVCHVKHKVAIK</sequence>
<dbReference type="GO" id="GO:0005739">
    <property type="term" value="C:mitochondrion"/>
    <property type="evidence" value="ECO:0007669"/>
    <property type="project" value="TreeGrafter"/>
</dbReference>
<dbReference type="Proteomes" id="UP000023152">
    <property type="component" value="Unassembled WGS sequence"/>
</dbReference>
<evidence type="ECO:0000313" key="3">
    <source>
        <dbReference type="Proteomes" id="UP000023152"/>
    </source>
</evidence>
<evidence type="ECO:0000256" key="1">
    <source>
        <dbReference type="SAM" id="Phobius"/>
    </source>
</evidence>
<feature type="transmembrane region" description="Helical" evidence="1">
    <location>
        <begin position="156"/>
        <end position="176"/>
    </location>
</feature>
<keyword evidence="3" id="KW-1185">Reference proteome</keyword>
<keyword evidence="1" id="KW-1133">Transmembrane helix</keyword>
<dbReference type="InterPro" id="IPR038781">
    <property type="entry name" value="C365.16-ike"/>
</dbReference>
<dbReference type="OrthoDB" id="275936at2759"/>
<evidence type="ECO:0000313" key="2">
    <source>
        <dbReference type="EMBL" id="ETO27463.1"/>
    </source>
</evidence>
<dbReference type="PANTHER" id="PTHR37845:SF1">
    <property type="entry name" value="SEQUENCE ORPHAN"/>
    <property type="match status" value="1"/>
</dbReference>
<dbReference type="EMBL" id="ASPP01007240">
    <property type="protein sequence ID" value="ETO27463.1"/>
    <property type="molecule type" value="Genomic_DNA"/>
</dbReference>
<gene>
    <name evidence="2" type="ORF">RFI_09670</name>
</gene>
<dbReference type="PANTHER" id="PTHR37845">
    <property type="entry name" value="SEQUENCE ORPHAN"/>
    <property type="match status" value="1"/>
</dbReference>
<dbReference type="AlphaFoldDB" id="X6NNG3"/>
<feature type="transmembrane region" description="Helical" evidence="1">
    <location>
        <begin position="78"/>
        <end position="97"/>
    </location>
</feature>
<proteinExistence type="predicted"/>
<feature type="transmembrane region" description="Helical" evidence="1">
    <location>
        <begin position="26"/>
        <end position="45"/>
    </location>
</feature>